<comment type="caution">
    <text evidence="2">The sequence shown here is derived from an EMBL/GenBank/DDBJ whole genome shotgun (WGS) entry which is preliminary data.</text>
</comment>
<gene>
    <name evidence="2" type="ORF">AAE3_LOCUS13123</name>
</gene>
<sequence>MSARDRFNNVFRLQNDSVQLDSWTILDRKLPWSHLTALHFGNISMPPNVLLILLHKTTRTLLDGSFQVDFQVNNYAAGAPASSTDLMTPGVPQVTMTRLRTLALLLVGERLDEHFFTHIHVPQLKDLRVVMMVSKGCPLSLLHPIIASSARKLQQLELIADTSSQRHITRPPTYLELEVLLESVPNLHTLRLPHNVYLHTSTVDKLGSGTLIPSLQTLEVTTSSPENAEDILSMLMKRMTRDSSSAGPSNVRDDGDKCSEEPVCPITSVVLSMPVAESVRFMRDTLPRYPLVHGGVGIRLEGWS</sequence>
<evidence type="ECO:0000313" key="2">
    <source>
        <dbReference type="EMBL" id="CAA7270880.1"/>
    </source>
</evidence>
<organism evidence="2 3">
    <name type="scientific">Cyclocybe aegerita</name>
    <name type="common">Black poplar mushroom</name>
    <name type="synonym">Agrocybe aegerita</name>
    <dbReference type="NCBI Taxonomy" id="1973307"/>
    <lineage>
        <taxon>Eukaryota</taxon>
        <taxon>Fungi</taxon>
        <taxon>Dikarya</taxon>
        <taxon>Basidiomycota</taxon>
        <taxon>Agaricomycotina</taxon>
        <taxon>Agaricomycetes</taxon>
        <taxon>Agaricomycetidae</taxon>
        <taxon>Agaricales</taxon>
        <taxon>Agaricineae</taxon>
        <taxon>Bolbitiaceae</taxon>
        <taxon>Cyclocybe</taxon>
    </lineage>
</organism>
<dbReference type="AlphaFoldDB" id="A0A8S0WJ07"/>
<feature type="region of interest" description="Disordered" evidence="1">
    <location>
        <begin position="239"/>
        <end position="259"/>
    </location>
</feature>
<protein>
    <submittedName>
        <fullName evidence="2">Uncharacterized protein</fullName>
    </submittedName>
</protein>
<reference evidence="2 3" key="1">
    <citation type="submission" date="2020-01" db="EMBL/GenBank/DDBJ databases">
        <authorList>
            <person name="Gupta K D."/>
        </authorList>
    </citation>
    <scope>NUCLEOTIDE SEQUENCE [LARGE SCALE GENOMIC DNA]</scope>
</reference>
<evidence type="ECO:0000313" key="3">
    <source>
        <dbReference type="Proteomes" id="UP000467700"/>
    </source>
</evidence>
<dbReference type="Proteomes" id="UP000467700">
    <property type="component" value="Unassembled WGS sequence"/>
</dbReference>
<evidence type="ECO:0000256" key="1">
    <source>
        <dbReference type="SAM" id="MobiDB-lite"/>
    </source>
</evidence>
<dbReference type="EMBL" id="CACVBS010000099">
    <property type="protein sequence ID" value="CAA7270880.1"/>
    <property type="molecule type" value="Genomic_DNA"/>
</dbReference>
<keyword evidence="3" id="KW-1185">Reference proteome</keyword>
<name>A0A8S0WJ07_CYCAE</name>
<proteinExistence type="predicted"/>
<accession>A0A8S0WJ07</accession>
<dbReference type="OrthoDB" id="2992500at2759"/>